<dbReference type="OrthoDB" id="1103324at2759"/>
<name>M2MPT3_BAUPA</name>
<comment type="similarity">
    <text evidence="1">Belongs to the cytochrome P450 family.</text>
</comment>
<dbReference type="InterPro" id="IPR001128">
    <property type="entry name" value="Cyt_P450"/>
</dbReference>
<organism evidence="7 8">
    <name type="scientific">Baudoinia panamericana (strain UAMH 10762)</name>
    <name type="common">Angels' share fungus</name>
    <name type="synonym">Baudoinia compniacensis (strain UAMH 10762)</name>
    <dbReference type="NCBI Taxonomy" id="717646"/>
    <lineage>
        <taxon>Eukaryota</taxon>
        <taxon>Fungi</taxon>
        <taxon>Dikarya</taxon>
        <taxon>Ascomycota</taxon>
        <taxon>Pezizomycotina</taxon>
        <taxon>Dothideomycetes</taxon>
        <taxon>Dothideomycetidae</taxon>
        <taxon>Mycosphaerellales</taxon>
        <taxon>Teratosphaeriaceae</taxon>
        <taxon>Baudoinia</taxon>
    </lineage>
</organism>
<dbReference type="GO" id="GO:0016705">
    <property type="term" value="F:oxidoreductase activity, acting on paired donors, with incorporation or reduction of molecular oxygen"/>
    <property type="evidence" value="ECO:0007669"/>
    <property type="project" value="InterPro"/>
</dbReference>
<sequence>MLQMPTTKIFFKLTEWAKQYGGIYSLKVGPSTIIVLSDRHAVKELLDKKSSISSDRPTSVLRQELLTGGDHLLWMDATPEWRLLRKLIHADLTEGKCKQLHAPLQHAESVQMLHDMLQTPSDWRRHIERFTNSIVLCIVYGIRSPSIHGKYLQRFEKLLGNWAAINAFGATPPVDVIPALKWVPERFLGNWISRATVVHDEMRALYDGLHELVLRRRERTGPMNSVIDRLLDQQGTTSLTRHQISNLAGVTMKGGSDTSAAVLASFVLAMILHPAIRKKAQAEIDAVIPEDRLPDDTDYDRLPYIMSIIKETQRWRPIVGVGVPHQLSEDLWVEGKMLPKGSMLLLNVWGLHHDQSMYANPAEFDPDRYRGWISFSAEYANSADPGKRDHFAYGNGRRLCPGIHLAERNLFHVVSKMLWAFDIEMAVDTKTGQPIVPDSSVETGFREGLTLSAKDFPITLNVRSEARRNAIDEAFLAACRDVFAKYDDTDLSTV</sequence>
<dbReference type="EMBL" id="KB445552">
    <property type="protein sequence ID" value="EMC98771.1"/>
    <property type="molecule type" value="Genomic_DNA"/>
</dbReference>
<evidence type="ECO:0008006" key="9">
    <source>
        <dbReference type="Google" id="ProtNLM"/>
    </source>
</evidence>
<keyword evidence="5" id="KW-0503">Monooxygenase</keyword>
<evidence type="ECO:0000313" key="8">
    <source>
        <dbReference type="Proteomes" id="UP000011761"/>
    </source>
</evidence>
<dbReference type="AlphaFoldDB" id="M2MPT3"/>
<keyword evidence="6" id="KW-0349">Heme</keyword>
<dbReference type="KEGG" id="bcom:BAUCODRAFT_120072"/>
<dbReference type="eggNOG" id="KOG0156">
    <property type="taxonomic scope" value="Eukaryota"/>
</dbReference>
<dbReference type="SUPFAM" id="SSF48264">
    <property type="entry name" value="Cytochrome P450"/>
    <property type="match status" value="1"/>
</dbReference>
<dbReference type="Pfam" id="PF00067">
    <property type="entry name" value="p450"/>
    <property type="match status" value="1"/>
</dbReference>
<dbReference type="PRINTS" id="PR00463">
    <property type="entry name" value="EP450I"/>
</dbReference>
<dbReference type="InterPro" id="IPR050364">
    <property type="entry name" value="Cytochrome_P450_fung"/>
</dbReference>
<protein>
    <recommendedName>
        <fullName evidence="9">Cytochrome P450</fullName>
    </recommendedName>
</protein>
<dbReference type="RefSeq" id="XP_007673926.1">
    <property type="nucleotide sequence ID" value="XM_007675736.1"/>
</dbReference>
<evidence type="ECO:0000256" key="4">
    <source>
        <dbReference type="ARBA" id="ARBA00023004"/>
    </source>
</evidence>
<evidence type="ECO:0000256" key="5">
    <source>
        <dbReference type="ARBA" id="ARBA00023033"/>
    </source>
</evidence>
<dbReference type="PANTHER" id="PTHR46300:SF2">
    <property type="entry name" value="CYTOCHROME P450 MONOOXYGENASE ALNH-RELATED"/>
    <property type="match status" value="1"/>
</dbReference>
<keyword evidence="4 6" id="KW-0408">Iron</keyword>
<evidence type="ECO:0000256" key="6">
    <source>
        <dbReference type="PIRSR" id="PIRSR602401-1"/>
    </source>
</evidence>
<comment type="cofactor">
    <cofactor evidence="6">
        <name>heme</name>
        <dbReference type="ChEBI" id="CHEBI:30413"/>
    </cofactor>
</comment>
<keyword evidence="2 6" id="KW-0479">Metal-binding</keyword>
<gene>
    <name evidence="7" type="ORF">BAUCODRAFT_120072</name>
</gene>
<dbReference type="GO" id="GO:0004497">
    <property type="term" value="F:monooxygenase activity"/>
    <property type="evidence" value="ECO:0007669"/>
    <property type="project" value="UniProtKB-KW"/>
</dbReference>
<feature type="binding site" description="axial binding residue" evidence="6">
    <location>
        <position position="400"/>
    </location>
    <ligand>
        <name>heme</name>
        <dbReference type="ChEBI" id="CHEBI:30413"/>
    </ligand>
    <ligandPart>
        <name>Fe</name>
        <dbReference type="ChEBI" id="CHEBI:18248"/>
    </ligandPart>
</feature>
<evidence type="ECO:0000256" key="3">
    <source>
        <dbReference type="ARBA" id="ARBA00023002"/>
    </source>
</evidence>
<dbReference type="PRINTS" id="PR00385">
    <property type="entry name" value="P450"/>
</dbReference>
<keyword evidence="3" id="KW-0560">Oxidoreductase</keyword>
<evidence type="ECO:0000256" key="2">
    <source>
        <dbReference type="ARBA" id="ARBA00022723"/>
    </source>
</evidence>
<proteinExistence type="inferred from homology"/>
<evidence type="ECO:0000313" key="7">
    <source>
        <dbReference type="EMBL" id="EMC98771.1"/>
    </source>
</evidence>
<dbReference type="Gene3D" id="1.10.630.10">
    <property type="entry name" value="Cytochrome P450"/>
    <property type="match status" value="1"/>
</dbReference>
<dbReference type="CDD" id="cd11065">
    <property type="entry name" value="CYP64-like"/>
    <property type="match status" value="1"/>
</dbReference>
<dbReference type="HOGENOM" id="CLU_001570_2_1_1"/>
<accession>M2MPT3</accession>
<dbReference type="InterPro" id="IPR036396">
    <property type="entry name" value="Cyt_P450_sf"/>
</dbReference>
<dbReference type="PANTHER" id="PTHR46300">
    <property type="entry name" value="P450, PUTATIVE (EUROFUNG)-RELATED-RELATED"/>
    <property type="match status" value="1"/>
</dbReference>
<dbReference type="GO" id="GO:0020037">
    <property type="term" value="F:heme binding"/>
    <property type="evidence" value="ECO:0007669"/>
    <property type="project" value="InterPro"/>
</dbReference>
<dbReference type="GeneID" id="19107476"/>
<dbReference type="GO" id="GO:0005506">
    <property type="term" value="F:iron ion binding"/>
    <property type="evidence" value="ECO:0007669"/>
    <property type="project" value="InterPro"/>
</dbReference>
<dbReference type="Proteomes" id="UP000011761">
    <property type="component" value="Unassembled WGS sequence"/>
</dbReference>
<reference evidence="7 8" key="1">
    <citation type="journal article" date="2012" name="PLoS Pathog.">
        <title>Diverse lifestyles and strategies of plant pathogenesis encoded in the genomes of eighteen Dothideomycetes fungi.</title>
        <authorList>
            <person name="Ohm R.A."/>
            <person name="Feau N."/>
            <person name="Henrissat B."/>
            <person name="Schoch C.L."/>
            <person name="Horwitz B.A."/>
            <person name="Barry K.W."/>
            <person name="Condon B.J."/>
            <person name="Copeland A.C."/>
            <person name="Dhillon B."/>
            <person name="Glaser F."/>
            <person name="Hesse C.N."/>
            <person name="Kosti I."/>
            <person name="LaButti K."/>
            <person name="Lindquist E.A."/>
            <person name="Lucas S."/>
            <person name="Salamov A.A."/>
            <person name="Bradshaw R.E."/>
            <person name="Ciuffetti L."/>
            <person name="Hamelin R.C."/>
            <person name="Kema G.H.J."/>
            <person name="Lawrence C."/>
            <person name="Scott J.A."/>
            <person name="Spatafora J.W."/>
            <person name="Turgeon B.G."/>
            <person name="de Wit P.J.G.M."/>
            <person name="Zhong S."/>
            <person name="Goodwin S.B."/>
            <person name="Grigoriev I.V."/>
        </authorList>
    </citation>
    <scope>NUCLEOTIDE SEQUENCE [LARGE SCALE GENOMIC DNA]</scope>
    <source>
        <strain evidence="7 8">UAMH 10762</strain>
    </source>
</reference>
<dbReference type="InterPro" id="IPR002401">
    <property type="entry name" value="Cyt_P450_E_grp-I"/>
</dbReference>
<dbReference type="OMA" id="HMAYNGR"/>
<keyword evidence="8" id="KW-1185">Reference proteome</keyword>
<evidence type="ECO:0000256" key="1">
    <source>
        <dbReference type="ARBA" id="ARBA00010617"/>
    </source>
</evidence>